<dbReference type="InterPro" id="IPR035959">
    <property type="entry name" value="RutC-like_sf"/>
</dbReference>
<protein>
    <submittedName>
        <fullName evidence="2">Reactive intermediate/imine deaminase</fullName>
    </submittedName>
</protein>
<dbReference type="AlphaFoldDB" id="A0A2N5X8X2"/>
<dbReference type="RefSeq" id="WP_101517104.1">
    <property type="nucleotide sequence ID" value="NZ_PKUS01000001.1"/>
</dbReference>
<dbReference type="GO" id="GO:0019239">
    <property type="term" value="F:deaminase activity"/>
    <property type="evidence" value="ECO:0007669"/>
    <property type="project" value="TreeGrafter"/>
</dbReference>
<dbReference type="OrthoDB" id="9803101at2"/>
<dbReference type="PANTHER" id="PTHR11803">
    <property type="entry name" value="2-IMINOBUTANOATE/2-IMINOPROPANOATE DEAMINASE RIDA"/>
    <property type="match status" value="1"/>
</dbReference>
<dbReference type="PANTHER" id="PTHR11803:SF39">
    <property type="entry name" value="2-IMINOBUTANOATE_2-IMINOPROPANOATE DEAMINASE"/>
    <property type="match status" value="1"/>
</dbReference>
<organism evidence="2 3">
    <name type="scientific">Pseudohalioglobus lutimaris</name>
    <dbReference type="NCBI Taxonomy" id="1737061"/>
    <lineage>
        <taxon>Bacteria</taxon>
        <taxon>Pseudomonadati</taxon>
        <taxon>Pseudomonadota</taxon>
        <taxon>Gammaproteobacteria</taxon>
        <taxon>Cellvibrionales</taxon>
        <taxon>Halieaceae</taxon>
        <taxon>Pseudohalioglobus</taxon>
    </lineage>
</organism>
<dbReference type="InterPro" id="IPR006175">
    <property type="entry name" value="YjgF/YER057c/UK114"/>
</dbReference>
<dbReference type="InterPro" id="IPR006056">
    <property type="entry name" value="RidA"/>
</dbReference>
<accession>A0A2N5X8X2</accession>
<comment type="caution">
    <text evidence="2">The sequence shown here is derived from an EMBL/GenBank/DDBJ whole genome shotgun (WGS) entry which is preliminary data.</text>
</comment>
<evidence type="ECO:0000313" key="3">
    <source>
        <dbReference type="Proteomes" id="UP000235005"/>
    </source>
</evidence>
<dbReference type="EMBL" id="PKUS01000001">
    <property type="protein sequence ID" value="PLW70942.1"/>
    <property type="molecule type" value="Genomic_DNA"/>
</dbReference>
<dbReference type="FunFam" id="3.30.1330.40:FF:000001">
    <property type="entry name" value="L-PSP family endoribonuclease"/>
    <property type="match status" value="1"/>
</dbReference>
<proteinExistence type="inferred from homology"/>
<evidence type="ECO:0000313" key="2">
    <source>
        <dbReference type="EMBL" id="PLW70942.1"/>
    </source>
</evidence>
<comment type="similarity">
    <text evidence="1">Belongs to the RutC family.</text>
</comment>
<dbReference type="Pfam" id="PF01042">
    <property type="entry name" value="Ribonuc_L-PSP"/>
    <property type="match status" value="1"/>
</dbReference>
<dbReference type="CDD" id="cd00448">
    <property type="entry name" value="YjgF_YER057c_UK114_family"/>
    <property type="match status" value="1"/>
</dbReference>
<dbReference type="NCBIfam" id="TIGR00004">
    <property type="entry name" value="Rid family detoxifying hydrolase"/>
    <property type="match status" value="1"/>
</dbReference>
<dbReference type="GO" id="GO:0005829">
    <property type="term" value="C:cytosol"/>
    <property type="evidence" value="ECO:0007669"/>
    <property type="project" value="TreeGrafter"/>
</dbReference>
<dbReference type="SUPFAM" id="SSF55298">
    <property type="entry name" value="YjgF-like"/>
    <property type="match status" value="1"/>
</dbReference>
<reference evidence="2 3" key="1">
    <citation type="submission" date="2018-01" db="EMBL/GenBank/DDBJ databases">
        <title>The draft genome sequence of Halioglobus lutimaris HF004.</title>
        <authorList>
            <person name="Du Z.-J."/>
            <person name="Shi M.-J."/>
        </authorList>
    </citation>
    <scope>NUCLEOTIDE SEQUENCE [LARGE SCALE GENOMIC DNA]</scope>
    <source>
        <strain evidence="2 3">HF004</strain>
    </source>
</reference>
<name>A0A2N5X8X2_9GAMM</name>
<evidence type="ECO:0000256" key="1">
    <source>
        <dbReference type="ARBA" id="ARBA00010552"/>
    </source>
</evidence>
<gene>
    <name evidence="2" type="ORF">C0039_02105</name>
</gene>
<sequence>MTNRAIISTPGAPEAIGPYSQAVKVGGTVWVSGQIPLVPGSMELVQGDITAQAQQAFRNLSAIAEAAGGSLNDAVKINISLTDLQDFAAVNEVMAEFFDQPYPARACVQVAALPKAVDIEVEAILAL</sequence>
<dbReference type="Proteomes" id="UP000235005">
    <property type="component" value="Unassembled WGS sequence"/>
</dbReference>
<dbReference type="Gene3D" id="3.30.1330.40">
    <property type="entry name" value="RutC-like"/>
    <property type="match status" value="1"/>
</dbReference>
<keyword evidence="3" id="KW-1185">Reference proteome</keyword>